<keyword evidence="8" id="KW-0493">Microtubule</keyword>
<feature type="repeat" description="Solcar" evidence="14">
    <location>
        <begin position="361"/>
        <end position="444"/>
    </location>
</feature>
<dbReference type="PANTHER" id="PTHR45635:SF27">
    <property type="entry name" value="ADP_ATP TRANSLOCASE"/>
    <property type="match status" value="1"/>
</dbReference>
<protein>
    <recommendedName>
        <fullName evidence="16">ADP/ATP translocase</fullName>
    </recommendedName>
    <alternativeName>
        <fullName evidence="16">ADP,ATP carrier protein</fullName>
    </alternativeName>
</protein>
<dbReference type="GO" id="GO:0005874">
    <property type="term" value="C:microtubule"/>
    <property type="evidence" value="ECO:0007669"/>
    <property type="project" value="UniProtKB-KW"/>
</dbReference>
<dbReference type="GO" id="GO:1990544">
    <property type="term" value="P:mitochondrial ATP transmembrane transport"/>
    <property type="evidence" value="ECO:0007669"/>
    <property type="project" value="InterPro"/>
</dbReference>
<evidence type="ECO:0000256" key="6">
    <source>
        <dbReference type="ARBA" id="ARBA00022490"/>
    </source>
</evidence>
<comment type="caution">
    <text evidence="19">The sequence shown here is derived from an EMBL/GenBank/DDBJ whole genome shotgun (WGS) entry which is preliminary data.</text>
</comment>
<dbReference type="PANTHER" id="PTHR45635">
    <property type="entry name" value="ADP,ATP CARRIER PROTEIN 1-RELATED-RELATED"/>
    <property type="match status" value="1"/>
</dbReference>
<dbReference type="InterPro" id="IPR002113">
    <property type="entry name" value="ADT_euk_type"/>
</dbReference>
<keyword evidence="10 16" id="KW-1133">Transmembrane helix</keyword>
<comment type="caution">
    <text evidence="16">Lacks conserved residue(s) required for the propagation of feature annotation.</text>
</comment>
<comment type="similarity">
    <text evidence="4 15">Belongs to the mitochondrial carrier (TC 2.A.29) family.</text>
</comment>
<keyword evidence="6" id="KW-0963">Cytoplasm</keyword>
<evidence type="ECO:0000256" key="4">
    <source>
        <dbReference type="ARBA" id="ARBA00006375"/>
    </source>
</evidence>
<comment type="catalytic activity">
    <reaction evidence="13">
        <text>ADP(in) + ATP(out) = ADP(out) + ATP(in)</text>
        <dbReference type="Rhea" id="RHEA:34999"/>
        <dbReference type="ChEBI" id="CHEBI:30616"/>
        <dbReference type="ChEBI" id="CHEBI:456216"/>
    </reaction>
    <physiologicalReaction direction="left-to-right" evidence="13">
        <dbReference type="Rhea" id="RHEA:35000"/>
    </physiologicalReaction>
</comment>
<keyword evidence="11 14" id="KW-0472">Membrane</keyword>
<organism evidence="19 20">
    <name type="scientific">Solanum pinnatisectum</name>
    <name type="common">tansyleaf nightshade</name>
    <dbReference type="NCBI Taxonomy" id="50273"/>
    <lineage>
        <taxon>Eukaryota</taxon>
        <taxon>Viridiplantae</taxon>
        <taxon>Streptophyta</taxon>
        <taxon>Embryophyta</taxon>
        <taxon>Tracheophyta</taxon>
        <taxon>Spermatophyta</taxon>
        <taxon>Magnoliopsida</taxon>
        <taxon>eudicotyledons</taxon>
        <taxon>Gunneridae</taxon>
        <taxon>Pentapetalae</taxon>
        <taxon>asterids</taxon>
        <taxon>lamiids</taxon>
        <taxon>Solanales</taxon>
        <taxon>Solanaceae</taxon>
        <taxon>Solanoideae</taxon>
        <taxon>Solaneae</taxon>
        <taxon>Solanum</taxon>
    </lineage>
</organism>
<dbReference type="Proteomes" id="UP001311915">
    <property type="component" value="Unassembled WGS sequence"/>
</dbReference>
<feature type="transmembrane region" description="Helical" evidence="16">
    <location>
        <begin position="241"/>
        <end position="258"/>
    </location>
</feature>
<evidence type="ECO:0000256" key="16">
    <source>
        <dbReference type="RuleBase" id="RU368008"/>
    </source>
</evidence>
<feature type="transmembrane region" description="Helical" evidence="16">
    <location>
        <begin position="278"/>
        <end position="303"/>
    </location>
</feature>
<accession>A0AAV9LDC4</accession>
<dbReference type="InterPro" id="IPR002067">
    <property type="entry name" value="MCP"/>
</dbReference>
<dbReference type="GO" id="GO:0140021">
    <property type="term" value="P:mitochondrial ADP transmembrane transport"/>
    <property type="evidence" value="ECO:0007669"/>
    <property type="project" value="InterPro"/>
</dbReference>
<name>A0AAV9LDC4_9SOLN</name>
<dbReference type="InterPro" id="IPR018108">
    <property type="entry name" value="MCP_transmembrane"/>
</dbReference>
<proteinExistence type="inferred from homology"/>
<keyword evidence="7 14" id="KW-0812">Transmembrane</keyword>
<feature type="repeat" description="Solcar" evidence="14">
    <location>
        <begin position="277"/>
        <end position="353"/>
    </location>
</feature>
<evidence type="ECO:0000256" key="3">
    <source>
        <dbReference type="ARBA" id="ARBA00005885"/>
    </source>
</evidence>
<evidence type="ECO:0000256" key="11">
    <source>
        <dbReference type="ARBA" id="ARBA00023136"/>
    </source>
</evidence>
<feature type="transmembrane region" description="Helical" evidence="16">
    <location>
        <begin position="363"/>
        <end position="385"/>
    </location>
</feature>
<feature type="transmembrane region" description="Helical" evidence="16">
    <location>
        <begin position="324"/>
        <end position="343"/>
    </location>
</feature>
<evidence type="ECO:0000256" key="8">
    <source>
        <dbReference type="ARBA" id="ARBA00022701"/>
    </source>
</evidence>
<evidence type="ECO:0000256" key="1">
    <source>
        <dbReference type="ARBA" id="ARBA00004141"/>
    </source>
</evidence>
<dbReference type="GO" id="GO:0005471">
    <property type="term" value="F:ATP:ADP antiporter activity"/>
    <property type="evidence" value="ECO:0007669"/>
    <property type="project" value="UniProtKB-UniRule"/>
</dbReference>
<feature type="region of interest" description="Disordered" evidence="17">
    <location>
        <begin position="1"/>
        <end position="31"/>
    </location>
</feature>
<gene>
    <name evidence="19" type="ORF">R3W88_026357</name>
</gene>
<keyword evidence="5 15" id="KW-0813">Transport</keyword>
<comment type="subcellular location">
    <subcellularLocation>
        <location evidence="2">Cytoplasm</location>
        <location evidence="2">Cytoskeleton</location>
    </subcellularLocation>
    <subcellularLocation>
        <location evidence="1 16">Membrane</location>
        <topology evidence="1 16">Multi-pass membrane protein</topology>
    </subcellularLocation>
</comment>
<evidence type="ECO:0000313" key="19">
    <source>
        <dbReference type="EMBL" id="KAK4723578.1"/>
    </source>
</evidence>
<dbReference type="SUPFAM" id="SSF103506">
    <property type="entry name" value="Mitochondrial carrier"/>
    <property type="match status" value="1"/>
</dbReference>
<evidence type="ECO:0000259" key="18">
    <source>
        <dbReference type="Pfam" id="PF06886"/>
    </source>
</evidence>
<evidence type="ECO:0000256" key="13">
    <source>
        <dbReference type="ARBA" id="ARBA00024143"/>
    </source>
</evidence>
<sequence length="444" mass="50310">MEERQRMEEEEAKMRNFKAQPILTKDPIPVPEKVRKPLTEVQDFKLNVDHRSLDRAEFDKKIKQKEVMHKRYREETESARMMEEEKALKQLRRTLVPHARPVPKFDHPFLPQKSSKQVTKPRSPKLQIVKRKERRTMVCPYAPASSAAYQMRLLHSYRNMEDGSEHQSIFQKIYDHSCLFARISPYAHFKHTGSHNMAGGYVNEIIKGHFVATRQASDQSRAPVLVQSPSEAPLEKKMTSFMVDFLMGGVSAALNFAFRDHFKRMFNFNKERDGYWKWFGGNLASGGAAGASSLLFVYSLDYARTQLANDAKAAKKGGERQFNGLLDGFTISCVGIVVYRGLYFGVYDSLKPLVLVGNLQDSFFVSFLLGWGITIGVGLTSYPIYTVRRRMMMTSGEAVKYKGSLDAFSQILKKEGTKSLFKGAGANILRVVAGAGVLAAYDKL</sequence>
<feature type="domain" description="TPX2 C-terminal" evidence="18">
    <location>
        <begin position="44"/>
        <end position="120"/>
    </location>
</feature>
<evidence type="ECO:0000256" key="14">
    <source>
        <dbReference type="PROSITE-ProRule" id="PRU00282"/>
    </source>
</evidence>
<keyword evidence="20" id="KW-1185">Reference proteome</keyword>
<comment type="similarity">
    <text evidence="3">Belongs to the TPX2 family.</text>
</comment>
<keyword evidence="9" id="KW-0677">Repeat</keyword>
<comment type="function">
    <text evidence="16">Catalyzes the exchange of ADP and ATP across the membrane.</text>
</comment>
<dbReference type="InterPro" id="IPR027329">
    <property type="entry name" value="TPX2_C"/>
</dbReference>
<dbReference type="PROSITE" id="PS50920">
    <property type="entry name" value="SOLCAR"/>
    <property type="match status" value="2"/>
</dbReference>
<keyword evidence="12" id="KW-0206">Cytoskeleton</keyword>
<reference evidence="19 20" key="1">
    <citation type="submission" date="2023-10" db="EMBL/GenBank/DDBJ databases">
        <title>Genome-Wide Identification Analysis in wild type Solanum Pinnatisectum Reveals Some Genes Defensing Phytophthora Infestans.</title>
        <authorList>
            <person name="Sun C."/>
        </authorList>
    </citation>
    <scope>NUCLEOTIDE SEQUENCE [LARGE SCALE GENOMIC DNA]</scope>
    <source>
        <strain evidence="19">LQN</strain>
        <tissue evidence="19">Leaf</tissue>
    </source>
</reference>
<evidence type="ECO:0000256" key="12">
    <source>
        <dbReference type="ARBA" id="ARBA00023212"/>
    </source>
</evidence>
<evidence type="ECO:0000256" key="10">
    <source>
        <dbReference type="ARBA" id="ARBA00022989"/>
    </source>
</evidence>
<feature type="region of interest" description="Disordered" evidence="17">
    <location>
        <begin position="102"/>
        <end position="125"/>
    </location>
</feature>
<dbReference type="AlphaFoldDB" id="A0AAV9LDC4"/>
<dbReference type="Pfam" id="PF00153">
    <property type="entry name" value="Mito_carr"/>
    <property type="match status" value="2"/>
</dbReference>
<evidence type="ECO:0000256" key="5">
    <source>
        <dbReference type="ARBA" id="ARBA00022448"/>
    </source>
</evidence>
<dbReference type="EMBL" id="JAWPEI010000006">
    <property type="protein sequence ID" value="KAK4723578.1"/>
    <property type="molecule type" value="Genomic_DNA"/>
</dbReference>
<dbReference type="InterPro" id="IPR023395">
    <property type="entry name" value="MCP_dom_sf"/>
</dbReference>
<evidence type="ECO:0000256" key="9">
    <source>
        <dbReference type="ARBA" id="ARBA00022737"/>
    </source>
</evidence>
<evidence type="ECO:0000256" key="2">
    <source>
        <dbReference type="ARBA" id="ARBA00004245"/>
    </source>
</evidence>
<evidence type="ECO:0000313" key="20">
    <source>
        <dbReference type="Proteomes" id="UP001311915"/>
    </source>
</evidence>
<comment type="subunit">
    <text evidence="16">Monomer.</text>
</comment>
<evidence type="ECO:0000256" key="17">
    <source>
        <dbReference type="SAM" id="MobiDB-lite"/>
    </source>
</evidence>
<evidence type="ECO:0000256" key="15">
    <source>
        <dbReference type="RuleBase" id="RU000488"/>
    </source>
</evidence>
<evidence type="ECO:0000256" key="7">
    <source>
        <dbReference type="ARBA" id="ARBA00022692"/>
    </source>
</evidence>
<dbReference type="Pfam" id="PF06886">
    <property type="entry name" value="TPX2"/>
    <property type="match status" value="1"/>
</dbReference>
<dbReference type="PRINTS" id="PR00926">
    <property type="entry name" value="MITOCARRIER"/>
</dbReference>
<dbReference type="GO" id="GO:0005743">
    <property type="term" value="C:mitochondrial inner membrane"/>
    <property type="evidence" value="ECO:0007669"/>
    <property type="project" value="InterPro"/>
</dbReference>
<dbReference type="Gene3D" id="1.50.40.10">
    <property type="entry name" value="Mitochondrial carrier domain"/>
    <property type="match status" value="1"/>
</dbReference>
<dbReference type="PRINTS" id="PR00927">
    <property type="entry name" value="ADPTRNSLCASE"/>
</dbReference>